<gene>
    <name evidence="1" type="ORF">Q9K01_02610</name>
</gene>
<evidence type="ECO:0008006" key="3">
    <source>
        <dbReference type="Google" id="ProtNLM"/>
    </source>
</evidence>
<evidence type="ECO:0000313" key="1">
    <source>
        <dbReference type="EMBL" id="MDP4538514.1"/>
    </source>
</evidence>
<comment type="caution">
    <text evidence="1">The sequence shown here is derived from an EMBL/GenBank/DDBJ whole genome shotgun (WGS) entry which is preliminary data.</text>
</comment>
<keyword evidence="2" id="KW-1185">Reference proteome</keyword>
<organism evidence="1 2">
    <name type="scientific">Qipengyuania benthica</name>
    <dbReference type="NCBI Taxonomy" id="3067651"/>
    <lineage>
        <taxon>Bacteria</taxon>
        <taxon>Pseudomonadati</taxon>
        <taxon>Pseudomonadota</taxon>
        <taxon>Alphaproteobacteria</taxon>
        <taxon>Sphingomonadales</taxon>
        <taxon>Erythrobacteraceae</taxon>
        <taxon>Qipengyuania</taxon>
    </lineage>
</organism>
<protein>
    <recommendedName>
        <fullName evidence="3">Helix-turn-helix domain-containing protein</fullName>
    </recommendedName>
</protein>
<sequence length="63" mass="7551">MRTKVFLTQRELSDRWSVSPRTLEGWRDKGIGIAWTKIGSRVRYHVDDIEDCERRWRSKGELS</sequence>
<dbReference type="Proteomes" id="UP001235664">
    <property type="component" value="Unassembled WGS sequence"/>
</dbReference>
<reference evidence="1 2" key="1">
    <citation type="submission" date="2023-08" db="EMBL/GenBank/DDBJ databases">
        <title>genomic of DY56.</title>
        <authorList>
            <person name="Wang Y."/>
        </authorList>
    </citation>
    <scope>NUCLEOTIDE SEQUENCE [LARGE SCALE GENOMIC DNA]</scope>
    <source>
        <strain evidence="1 2">DY56-A-20</strain>
    </source>
</reference>
<dbReference type="RefSeq" id="WP_305928645.1">
    <property type="nucleotide sequence ID" value="NZ_JAVAIL010000001.1"/>
</dbReference>
<name>A0ABT9H5C3_9SPHN</name>
<accession>A0ABT9H5C3</accession>
<evidence type="ECO:0000313" key="2">
    <source>
        <dbReference type="Proteomes" id="UP001235664"/>
    </source>
</evidence>
<dbReference type="InterPro" id="IPR009061">
    <property type="entry name" value="DNA-bd_dom_put_sf"/>
</dbReference>
<proteinExistence type="predicted"/>
<dbReference type="EMBL" id="JAVAIL010000001">
    <property type="protein sequence ID" value="MDP4538514.1"/>
    <property type="molecule type" value="Genomic_DNA"/>
</dbReference>
<dbReference type="SUPFAM" id="SSF46955">
    <property type="entry name" value="Putative DNA-binding domain"/>
    <property type="match status" value="1"/>
</dbReference>